<dbReference type="Proteomes" id="UP001174136">
    <property type="component" value="Unassembled WGS sequence"/>
</dbReference>
<keyword evidence="2" id="KW-1185">Reference proteome</keyword>
<accession>A0AA47NZE2</accession>
<organism evidence="1 2">
    <name type="scientific">Merluccius polli</name>
    <name type="common">Benguela hake</name>
    <name type="synonym">Merluccius cadenati</name>
    <dbReference type="NCBI Taxonomy" id="89951"/>
    <lineage>
        <taxon>Eukaryota</taxon>
        <taxon>Metazoa</taxon>
        <taxon>Chordata</taxon>
        <taxon>Craniata</taxon>
        <taxon>Vertebrata</taxon>
        <taxon>Euteleostomi</taxon>
        <taxon>Actinopterygii</taxon>
        <taxon>Neopterygii</taxon>
        <taxon>Teleostei</taxon>
        <taxon>Neoteleostei</taxon>
        <taxon>Acanthomorphata</taxon>
        <taxon>Zeiogadaria</taxon>
        <taxon>Gadariae</taxon>
        <taxon>Gadiformes</taxon>
        <taxon>Gadoidei</taxon>
        <taxon>Merlucciidae</taxon>
        <taxon>Merluccius</taxon>
    </lineage>
</organism>
<comment type="caution">
    <text evidence="1">The sequence shown here is derived from an EMBL/GenBank/DDBJ whole genome shotgun (WGS) entry which is preliminary data.</text>
</comment>
<sequence>MGKKSFKAAKSRSLVLRKGKVADRFRFTLGDTQIPSVSEKPVKSLGKLFTSDLKDTTASQVPITTVEGFERKVNRFLRRWLGLPQSLSSIALFGHNNNLHLPFSSLVKEFKVT</sequence>
<gene>
    <name evidence="1" type="ORF">N1851_019857</name>
</gene>
<name>A0AA47NZE2_MERPO</name>
<reference evidence="1" key="1">
    <citation type="journal article" date="2023" name="Front. Mar. Sci.">
        <title>A new Merluccius polli reference genome to investigate the effects of global change in West African waters.</title>
        <authorList>
            <person name="Mateo J.L."/>
            <person name="Blanco-Fernandez C."/>
            <person name="Garcia-Vazquez E."/>
            <person name="Machado-Schiaffino G."/>
        </authorList>
    </citation>
    <scope>NUCLEOTIDE SEQUENCE</scope>
    <source>
        <strain evidence="1">C29</strain>
        <tissue evidence="1">Fin</tissue>
    </source>
</reference>
<dbReference type="AlphaFoldDB" id="A0AA47NZE2"/>
<proteinExistence type="predicted"/>
<protein>
    <submittedName>
        <fullName evidence="1">Uncharacterized protein</fullName>
    </submittedName>
</protein>
<evidence type="ECO:0000313" key="1">
    <source>
        <dbReference type="EMBL" id="KAK0142413.1"/>
    </source>
</evidence>
<dbReference type="EMBL" id="JAOPHQ010003696">
    <property type="protein sequence ID" value="KAK0142413.1"/>
    <property type="molecule type" value="Genomic_DNA"/>
</dbReference>
<evidence type="ECO:0000313" key="2">
    <source>
        <dbReference type="Proteomes" id="UP001174136"/>
    </source>
</evidence>